<keyword evidence="2" id="KW-1185">Reference proteome</keyword>
<protein>
    <submittedName>
        <fullName evidence="1">Uncharacterized protein</fullName>
    </submittedName>
</protein>
<gene>
    <name evidence="1" type="ORF">XthCFBP4691_18725</name>
</gene>
<name>A0A2S6ZAS5_9XANT</name>
<evidence type="ECO:0000313" key="1">
    <source>
        <dbReference type="EMBL" id="PPT79514.1"/>
    </source>
</evidence>
<sequence length="108" mass="11245">MTLETGDVAHPPGPEARGQGARCWECLATALSSVAAVLFLQRFADLARYLPRARAGCAAAGAVAADARPHADQPVADPRRPLLLIGIRADEALYAANSGGRNRIVTVA</sequence>
<reference evidence="1 2" key="1">
    <citation type="submission" date="2016-08" db="EMBL/GenBank/DDBJ databases">
        <title>Evolution of the type three secretion system and type three effector repertoires in Xanthomonas.</title>
        <authorList>
            <person name="Merda D."/>
            <person name="Briand M."/>
            <person name="Bosis E."/>
            <person name="Rousseau C."/>
            <person name="Portier P."/>
            <person name="Jacques M.-A."/>
            <person name="Fischer-Le Saux M."/>
        </authorList>
    </citation>
    <scope>NUCLEOTIDE SEQUENCE [LARGE SCALE GENOMIC DNA]</scope>
    <source>
        <strain evidence="1 2">CFBP 4691</strain>
    </source>
</reference>
<proteinExistence type="predicted"/>
<accession>A0A2S6ZAS5</accession>
<dbReference type="Proteomes" id="UP000239898">
    <property type="component" value="Unassembled WGS sequence"/>
</dbReference>
<evidence type="ECO:0000313" key="2">
    <source>
        <dbReference type="Proteomes" id="UP000239898"/>
    </source>
</evidence>
<organism evidence="1 2">
    <name type="scientific">Xanthomonas theicola</name>
    <dbReference type="NCBI Taxonomy" id="56464"/>
    <lineage>
        <taxon>Bacteria</taxon>
        <taxon>Pseudomonadati</taxon>
        <taxon>Pseudomonadota</taxon>
        <taxon>Gammaproteobacteria</taxon>
        <taxon>Lysobacterales</taxon>
        <taxon>Lysobacteraceae</taxon>
        <taxon>Xanthomonas</taxon>
    </lineage>
</organism>
<dbReference type="EMBL" id="MIGX01000161">
    <property type="protein sequence ID" value="PPT79514.1"/>
    <property type="molecule type" value="Genomic_DNA"/>
</dbReference>
<dbReference type="AlphaFoldDB" id="A0A2S6ZAS5"/>
<comment type="caution">
    <text evidence="1">The sequence shown here is derived from an EMBL/GenBank/DDBJ whole genome shotgun (WGS) entry which is preliminary data.</text>
</comment>
<dbReference type="RefSeq" id="WP_128421770.1">
    <property type="nucleotide sequence ID" value="NZ_CP049017.1"/>
</dbReference>